<name>A0AA86VNW0_9FABA</name>
<dbReference type="Gramene" id="rna-AYBTSS11_LOCUS19122">
    <property type="protein sequence ID" value="CAJ1962204.1"/>
    <property type="gene ID" value="gene-AYBTSS11_LOCUS19122"/>
</dbReference>
<reference evidence="2" key="1">
    <citation type="submission" date="2023-10" db="EMBL/GenBank/DDBJ databases">
        <authorList>
            <person name="Domelevo Entfellner J.-B."/>
        </authorList>
    </citation>
    <scope>NUCLEOTIDE SEQUENCE</scope>
</reference>
<proteinExistence type="predicted"/>
<gene>
    <name evidence="2" type="ORF">AYBTSS11_LOCUS19122</name>
</gene>
<accession>A0AA86VNW0</accession>
<protein>
    <submittedName>
        <fullName evidence="2">Uncharacterized protein</fullName>
    </submittedName>
</protein>
<dbReference type="AlphaFoldDB" id="A0AA86VNW0"/>
<keyword evidence="3" id="KW-1185">Reference proteome</keyword>
<dbReference type="Proteomes" id="UP001189624">
    <property type="component" value="Chromosome 6"/>
</dbReference>
<dbReference type="EMBL" id="OY731403">
    <property type="protein sequence ID" value="CAJ1962204.1"/>
    <property type="molecule type" value="Genomic_DNA"/>
</dbReference>
<evidence type="ECO:0000313" key="2">
    <source>
        <dbReference type="EMBL" id="CAJ1962204.1"/>
    </source>
</evidence>
<feature type="compositionally biased region" description="Polar residues" evidence="1">
    <location>
        <begin position="30"/>
        <end position="39"/>
    </location>
</feature>
<evidence type="ECO:0000256" key="1">
    <source>
        <dbReference type="SAM" id="MobiDB-lite"/>
    </source>
</evidence>
<organism evidence="2 3">
    <name type="scientific">Sphenostylis stenocarpa</name>
    <dbReference type="NCBI Taxonomy" id="92480"/>
    <lineage>
        <taxon>Eukaryota</taxon>
        <taxon>Viridiplantae</taxon>
        <taxon>Streptophyta</taxon>
        <taxon>Embryophyta</taxon>
        <taxon>Tracheophyta</taxon>
        <taxon>Spermatophyta</taxon>
        <taxon>Magnoliopsida</taxon>
        <taxon>eudicotyledons</taxon>
        <taxon>Gunneridae</taxon>
        <taxon>Pentapetalae</taxon>
        <taxon>rosids</taxon>
        <taxon>fabids</taxon>
        <taxon>Fabales</taxon>
        <taxon>Fabaceae</taxon>
        <taxon>Papilionoideae</taxon>
        <taxon>50 kb inversion clade</taxon>
        <taxon>NPAAA clade</taxon>
        <taxon>indigoferoid/millettioid clade</taxon>
        <taxon>Phaseoleae</taxon>
        <taxon>Sphenostylis</taxon>
    </lineage>
</organism>
<sequence>MEEEKENICLMAIGRPQGNCKQDMVDGPSKEQTQNPTTESVHMHQTHLVHALVGNWWLLPSQYNSQDKFLSSMQLIETLVQSRDKICELRLTKQVDSSSKVISIE</sequence>
<evidence type="ECO:0000313" key="3">
    <source>
        <dbReference type="Proteomes" id="UP001189624"/>
    </source>
</evidence>
<feature type="region of interest" description="Disordered" evidence="1">
    <location>
        <begin position="20"/>
        <end position="39"/>
    </location>
</feature>